<evidence type="ECO:0000313" key="2">
    <source>
        <dbReference type="EMBL" id="MDY8107789.1"/>
    </source>
</evidence>
<keyword evidence="3" id="KW-1185">Reference proteome</keyword>
<protein>
    <submittedName>
        <fullName evidence="2">NrsF family protein</fullName>
    </submittedName>
</protein>
<dbReference type="RefSeq" id="WP_322185114.1">
    <property type="nucleotide sequence ID" value="NZ_JAXLPB010000001.1"/>
</dbReference>
<dbReference type="Proteomes" id="UP001294412">
    <property type="component" value="Unassembled WGS sequence"/>
</dbReference>
<feature type="transmembrane region" description="Helical" evidence="1">
    <location>
        <begin position="25"/>
        <end position="47"/>
    </location>
</feature>
<feature type="transmembrane region" description="Helical" evidence="1">
    <location>
        <begin position="156"/>
        <end position="175"/>
    </location>
</feature>
<reference evidence="2 3" key="1">
    <citation type="submission" date="2023-12" db="EMBL/GenBank/DDBJ databases">
        <title>Description of Novel Strain Fulvimarina sp. 2208YS6-2-32 isolated from Uroteuthis (Photololigo) edulis.</title>
        <authorList>
            <person name="Park J.-S."/>
        </authorList>
    </citation>
    <scope>NUCLEOTIDE SEQUENCE [LARGE SCALE GENOMIC DNA]</scope>
    <source>
        <strain evidence="2 3">2208YS6-2-32</strain>
    </source>
</reference>
<accession>A0ABU5HXC1</accession>
<dbReference type="Pfam" id="PF06532">
    <property type="entry name" value="NrsF"/>
    <property type="match status" value="1"/>
</dbReference>
<name>A0ABU5HXC1_9HYPH</name>
<keyword evidence="1" id="KW-0472">Membrane</keyword>
<evidence type="ECO:0000313" key="3">
    <source>
        <dbReference type="Proteomes" id="UP001294412"/>
    </source>
</evidence>
<gene>
    <name evidence="2" type="ORF">U0C82_01335</name>
</gene>
<keyword evidence="1" id="KW-0812">Transmembrane</keyword>
<comment type="caution">
    <text evidence="2">The sequence shown here is derived from an EMBL/GenBank/DDBJ whole genome shotgun (WGS) entry which is preliminary data.</text>
</comment>
<evidence type="ECO:0000256" key="1">
    <source>
        <dbReference type="SAM" id="Phobius"/>
    </source>
</evidence>
<dbReference type="InterPro" id="IPR009495">
    <property type="entry name" value="NrsF"/>
</dbReference>
<sequence length="211" mass="22609">MNTEQLIERLQREASAAPAPRVADWWLVTLCAVSAAGLALLTTLGVRPDFERAIQTMRFDYKFVITAALAACALFAVRELARPTGRRRSLAVILAPLMLLACAVLVEMAVTPAGLWAERAIGRNAAACMTFIPLVGIVPLALFLHASRERAPAYPMLQGGLCGLAAASVAAFFYAAHCTNDSPLFVALWYSLASGILVAAGALIGRRLLRW</sequence>
<feature type="transmembrane region" description="Helical" evidence="1">
    <location>
        <begin position="121"/>
        <end position="144"/>
    </location>
</feature>
<feature type="transmembrane region" description="Helical" evidence="1">
    <location>
        <begin position="89"/>
        <end position="109"/>
    </location>
</feature>
<organism evidence="2 3">
    <name type="scientific">Fulvimarina uroteuthidis</name>
    <dbReference type="NCBI Taxonomy" id="3098149"/>
    <lineage>
        <taxon>Bacteria</taxon>
        <taxon>Pseudomonadati</taxon>
        <taxon>Pseudomonadota</taxon>
        <taxon>Alphaproteobacteria</taxon>
        <taxon>Hyphomicrobiales</taxon>
        <taxon>Aurantimonadaceae</taxon>
        <taxon>Fulvimarina</taxon>
    </lineage>
</organism>
<feature type="transmembrane region" description="Helical" evidence="1">
    <location>
        <begin position="187"/>
        <end position="205"/>
    </location>
</feature>
<dbReference type="EMBL" id="JAXLPB010000001">
    <property type="protein sequence ID" value="MDY8107789.1"/>
    <property type="molecule type" value="Genomic_DNA"/>
</dbReference>
<feature type="transmembrane region" description="Helical" evidence="1">
    <location>
        <begin position="59"/>
        <end position="77"/>
    </location>
</feature>
<keyword evidence="1" id="KW-1133">Transmembrane helix</keyword>
<proteinExistence type="predicted"/>